<dbReference type="InterPro" id="IPR050151">
    <property type="entry name" value="Class-I_Pyr_Nuc-Dis_Oxidored"/>
</dbReference>
<dbReference type="PRINTS" id="PR00411">
    <property type="entry name" value="PNDRDTASEI"/>
</dbReference>
<dbReference type="GO" id="GO:0050660">
    <property type="term" value="F:flavin adenine dinucleotide binding"/>
    <property type="evidence" value="ECO:0007669"/>
    <property type="project" value="InterPro"/>
</dbReference>
<evidence type="ECO:0000256" key="6">
    <source>
        <dbReference type="ARBA" id="ARBA00023157"/>
    </source>
</evidence>
<dbReference type="GO" id="GO:0046983">
    <property type="term" value="F:protein dimerization activity"/>
    <property type="evidence" value="ECO:0007669"/>
    <property type="project" value="InterPro"/>
</dbReference>
<dbReference type="InterPro" id="IPR023753">
    <property type="entry name" value="FAD/NAD-binding_dom"/>
</dbReference>
<evidence type="ECO:0000256" key="3">
    <source>
        <dbReference type="ARBA" id="ARBA00022827"/>
    </source>
</evidence>
<keyword evidence="6" id="KW-1015">Disulfide bond</keyword>
<evidence type="ECO:0000256" key="7">
    <source>
        <dbReference type="ARBA" id="ARBA00023284"/>
    </source>
</evidence>
<dbReference type="InterPro" id="IPR016156">
    <property type="entry name" value="FAD/NAD-linked_Rdtase_dimer_sf"/>
</dbReference>
<evidence type="ECO:0000256" key="1">
    <source>
        <dbReference type="ARBA" id="ARBA00007532"/>
    </source>
</evidence>
<evidence type="ECO:0000313" key="11">
    <source>
        <dbReference type="EMBL" id="GFZ09110.1"/>
    </source>
</evidence>
<dbReference type="InterPro" id="IPR006258">
    <property type="entry name" value="Lipoamide_DH"/>
</dbReference>
<organism evidence="11 12">
    <name type="scientific">Actinidia rufa</name>
    <dbReference type="NCBI Taxonomy" id="165716"/>
    <lineage>
        <taxon>Eukaryota</taxon>
        <taxon>Viridiplantae</taxon>
        <taxon>Streptophyta</taxon>
        <taxon>Embryophyta</taxon>
        <taxon>Tracheophyta</taxon>
        <taxon>Spermatophyta</taxon>
        <taxon>Magnoliopsida</taxon>
        <taxon>eudicotyledons</taxon>
        <taxon>Gunneridae</taxon>
        <taxon>Pentapetalae</taxon>
        <taxon>asterids</taxon>
        <taxon>Ericales</taxon>
        <taxon>Actinidiaceae</taxon>
        <taxon>Actinidia</taxon>
    </lineage>
</organism>
<evidence type="ECO:0000256" key="9">
    <source>
        <dbReference type="SAM" id="MobiDB-lite"/>
    </source>
</evidence>
<dbReference type="InterPro" id="IPR008906">
    <property type="entry name" value="HATC_C_dom"/>
</dbReference>
<dbReference type="Pfam" id="PF05699">
    <property type="entry name" value="Dimer_Tnp_hAT"/>
    <property type="match status" value="1"/>
</dbReference>
<keyword evidence="2 8" id="KW-0285">Flavoprotein</keyword>
<evidence type="ECO:0000256" key="5">
    <source>
        <dbReference type="ARBA" id="ARBA00023027"/>
    </source>
</evidence>
<dbReference type="EMBL" id="BJWL01000020">
    <property type="protein sequence ID" value="GFZ09110.1"/>
    <property type="molecule type" value="Genomic_DNA"/>
</dbReference>
<dbReference type="Proteomes" id="UP000585474">
    <property type="component" value="Unassembled WGS sequence"/>
</dbReference>
<dbReference type="InterPro" id="IPR036188">
    <property type="entry name" value="FAD/NAD-bd_sf"/>
</dbReference>
<dbReference type="SUPFAM" id="SSF55424">
    <property type="entry name" value="FAD/NAD-linked reductases, dimerisation (C-terminal) domain"/>
    <property type="match status" value="1"/>
</dbReference>
<comment type="cofactor">
    <cofactor evidence="8">
        <name>FAD</name>
        <dbReference type="ChEBI" id="CHEBI:57692"/>
    </cofactor>
    <text evidence="8">Binds 1 FAD per subunit.</text>
</comment>
<keyword evidence="7 8" id="KW-0676">Redox-active center</keyword>
<dbReference type="PROSITE" id="PS51746">
    <property type="entry name" value="PPM_2"/>
    <property type="match status" value="1"/>
</dbReference>
<dbReference type="AlphaFoldDB" id="A0A7J0GE61"/>
<keyword evidence="3 8" id="KW-0274">FAD</keyword>
<dbReference type="InterPro" id="IPR025525">
    <property type="entry name" value="hAT-like_transposase_RNase-H"/>
</dbReference>
<dbReference type="EC" id="1.8.1.4" evidence="8"/>
<dbReference type="Gene3D" id="3.30.390.30">
    <property type="match status" value="1"/>
</dbReference>
<dbReference type="Pfam" id="PF02852">
    <property type="entry name" value="Pyr_redox_dim"/>
    <property type="match status" value="1"/>
</dbReference>
<dbReference type="InterPro" id="IPR001932">
    <property type="entry name" value="PPM-type_phosphatase-like_dom"/>
</dbReference>
<evidence type="ECO:0000313" key="12">
    <source>
        <dbReference type="Proteomes" id="UP000585474"/>
    </source>
</evidence>
<dbReference type="SUPFAM" id="SSF53098">
    <property type="entry name" value="Ribonuclease H-like"/>
    <property type="match status" value="1"/>
</dbReference>
<dbReference type="FunFam" id="3.30.390.30:FF:000001">
    <property type="entry name" value="Dihydrolipoyl dehydrogenase"/>
    <property type="match status" value="1"/>
</dbReference>
<dbReference type="Pfam" id="PF14372">
    <property type="entry name" value="hAT-like_RNase-H"/>
    <property type="match status" value="1"/>
</dbReference>
<dbReference type="InterPro" id="IPR036457">
    <property type="entry name" value="PPM-type-like_dom_sf"/>
</dbReference>
<comment type="miscellaneous">
    <text evidence="8">The active site is a redox-active disulfide bond.</text>
</comment>
<dbReference type="Pfam" id="PF07992">
    <property type="entry name" value="Pyr_redox_2"/>
    <property type="match status" value="1"/>
</dbReference>
<dbReference type="SUPFAM" id="SSF51905">
    <property type="entry name" value="FAD/NAD(P)-binding domain"/>
    <property type="match status" value="1"/>
</dbReference>
<feature type="domain" description="PPM-type phosphatase" evidence="10">
    <location>
        <begin position="378"/>
        <end position="556"/>
    </location>
</feature>
<evidence type="ECO:0000259" key="10">
    <source>
        <dbReference type="PROSITE" id="PS51746"/>
    </source>
</evidence>
<comment type="caution">
    <text evidence="11">The sequence shown here is derived from an EMBL/GenBank/DDBJ whole genome shotgun (WGS) entry which is preliminary data.</text>
</comment>
<dbReference type="InterPro" id="IPR004099">
    <property type="entry name" value="Pyr_nucl-diS_OxRdtase_dimer"/>
</dbReference>
<dbReference type="NCBIfam" id="TIGR01350">
    <property type="entry name" value="lipoamide_DH"/>
    <property type="match status" value="1"/>
</dbReference>
<dbReference type="Gene3D" id="3.60.40.10">
    <property type="entry name" value="PPM-type phosphatase domain"/>
    <property type="match status" value="1"/>
</dbReference>
<dbReference type="GO" id="GO:0005739">
    <property type="term" value="C:mitochondrion"/>
    <property type="evidence" value="ECO:0007669"/>
    <property type="project" value="TreeGrafter"/>
</dbReference>
<dbReference type="InterPro" id="IPR012337">
    <property type="entry name" value="RNaseH-like_sf"/>
</dbReference>
<dbReference type="Pfam" id="PF00481">
    <property type="entry name" value="PP2C"/>
    <property type="match status" value="1"/>
</dbReference>
<proteinExistence type="inferred from homology"/>
<evidence type="ECO:0000256" key="4">
    <source>
        <dbReference type="ARBA" id="ARBA00023002"/>
    </source>
</evidence>
<evidence type="ECO:0000256" key="8">
    <source>
        <dbReference type="RuleBase" id="RU003692"/>
    </source>
</evidence>
<dbReference type="SMART" id="SM00332">
    <property type="entry name" value="PP2Cc"/>
    <property type="match status" value="1"/>
</dbReference>
<protein>
    <recommendedName>
        <fullName evidence="8">Dihydrolipoyl dehydrogenase</fullName>
        <ecNumber evidence="8">1.8.1.4</ecNumber>
    </recommendedName>
</protein>
<feature type="compositionally biased region" description="Polar residues" evidence="9">
    <location>
        <begin position="302"/>
        <end position="314"/>
    </location>
</feature>
<dbReference type="PROSITE" id="PS00076">
    <property type="entry name" value="PYRIDINE_REDOX_1"/>
    <property type="match status" value="1"/>
</dbReference>
<dbReference type="GO" id="GO:0006103">
    <property type="term" value="P:2-oxoglutarate metabolic process"/>
    <property type="evidence" value="ECO:0007669"/>
    <property type="project" value="TreeGrafter"/>
</dbReference>
<comment type="catalytic activity">
    <reaction evidence="8">
        <text>N(6)-[(R)-dihydrolipoyl]-L-lysyl-[protein] + NAD(+) = N(6)-[(R)-lipoyl]-L-lysyl-[protein] + NADH + H(+)</text>
        <dbReference type="Rhea" id="RHEA:15045"/>
        <dbReference type="Rhea" id="RHEA-COMP:10474"/>
        <dbReference type="Rhea" id="RHEA-COMP:10475"/>
        <dbReference type="ChEBI" id="CHEBI:15378"/>
        <dbReference type="ChEBI" id="CHEBI:57540"/>
        <dbReference type="ChEBI" id="CHEBI:57945"/>
        <dbReference type="ChEBI" id="CHEBI:83099"/>
        <dbReference type="ChEBI" id="CHEBI:83100"/>
        <dbReference type="EC" id="1.8.1.4"/>
    </reaction>
</comment>
<comment type="similarity">
    <text evidence="1 8">Belongs to the class-I pyridine nucleotide-disulfide oxidoreductase family.</text>
</comment>
<gene>
    <name evidence="11" type="ORF">Acr_20g0009180</name>
</gene>
<dbReference type="OrthoDB" id="1607513at2759"/>
<feature type="compositionally biased region" description="Acidic residues" evidence="9">
    <location>
        <begin position="287"/>
        <end position="300"/>
    </location>
</feature>
<dbReference type="SUPFAM" id="SSF81606">
    <property type="entry name" value="PP2C-like"/>
    <property type="match status" value="1"/>
</dbReference>
<dbReference type="Gene3D" id="3.50.50.60">
    <property type="entry name" value="FAD/NAD(P)-binding domain"/>
    <property type="match status" value="2"/>
</dbReference>
<accession>A0A7J0GE61</accession>
<dbReference type="InterPro" id="IPR012999">
    <property type="entry name" value="Pyr_OxRdtase_I_AS"/>
</dbReference>
<reference evidence="11 12" key="1">
    <citation type="submission" date="2019-07" db="EMBL/GenBank/DDBJ databases">
        <title>De Novo Assembly of kiwifruit Actinidia rufa.</title>
        <authorList>
            <person name="Sugita-Konishi S."/>
            <person name="Sato K."/>
            <person name="Mori E."/>
            <person name="Abe Y."/>
            <person name="Kisaki G."/>
            <person name="Hamano K."/>
            <person name="Suezawa K."/>
            <person name="Otani M."/>
            <person name="Fukuda T."/>
            <person name="Manabe T."/>
            <person name="Gomi K."/>
            <person name="Tabuchi M."/>
            <person name="Akimitsu K."/>
            <person name="Kataoka I."/>
        </authorList>
    </citation>
    <scope>NUCLEOTIDE SEQUENCE [LARGE SCALE GENOMIC DNA]</scope>
    <source>
        <strain evidence="12">cv. Fuchu</strain>
    </source>
</reference>
<dbReference type="PANTHER" id="PTHR22912">
    <property type="entry name" value="DISULFIDE OXIDOREDUCTASE"/>
    <property type="match status" value="1"/>
</dbReference>
<dbReference type="PANTHER" id="PTHR22912:SF223">
    <property type="entry name" value="DIHYDROLIPOYL DEHYDROGENASE 1, MITOCHONDRIAL"/>
    <property type="match status" value="1"/>
</dbReference>
<keyword evidence="12" id="KW-1185">Reference proteome</keyword>
<name>A0A7J0GE61_9ERIC</name>
<keyword evidence="5 8" id="KW-0520">NAD</keyword>
<keyword evidence="4 8" id="KW-0560">Oxidoreductase</keyword>
<evidence type="ECO:0000256" key="2">
    <source>
        <dbReference type="ARBA" id="ARBA00022630"/>
    </source>
</evidence>
<feature type="region of interest" description="Disordered" evidence="9">
    <location>
        <begin position="278"/>
        <end position="316"/>
    </location>
</feature>
<dbReference type="GO" id="GO:0003677">
    <property type="term" value="F:DNA binding"/>
    <property type="evidence" value="ECO:0007669"/>
    <property type="project" value="InterPro"/>
</dbReference>
<dbReference type="FunFam" id="3.50.50.60:FF:000001">
    <property type="entry name" value="Dihydrolipoyl dehydrogenase, mitochondrial"/>
    <property type="match status" value="1"/>
</dbReference>
<dbReference type="PRINTS" id="PR00368">
    <property type="entry name" value="FADPNR"/>
</dbReference>
<dbReference type="GO" id="GO:0004148">
    <property type="term" value="F:dihydrolipoyl dehydrogenase (NADH) activity"/>
    <property type="evidence" value="ECO:0007669"/>
    <property type="project" value="UniProtKB-EC"/>
</dbReference>
<dbReference type="CDD" id="cd00143">
    <property type="entry name" value="PP2Cc"/>
    <property type="match status" value="1"/>
</dbReference>
<dbReference type="GO" id="GO:0045252">
    <property type="term" value="C:oxoglutarate dehydrogenase complex"/>
    <property type="evidence" value="ECO:0007669"/>
    <property type="project" value="TreeGrafter"/>
</dbReference>
<sequence length="1068" mass="116019">MIGRADIEGSKSNVVLNAWLPQVSYPIAEKMSAGWANVVSCLDKCVRMTCHGCPLMGKCMPSICHGYSIMILLTKSLKEKERPNFITVGSDTGHVGEICLGGNSLPLWYLTTSRLKEALELESMGEYSPQKGPENCSVPSVEKWVKVRGICRILDKLHEVAKVLFQTKYPTASIYLVNLQQLRTNLTQDGSSSDGFIRTVIEKLLQKLDKYWKDMFLELAIATVIESRSKMKYIEYLPMKYKCEGSDFSFQVSSVSKAICSLFDDHFALFFLAKDNSASGLTSSDSKEEEVFDSEKEEDSQSGKMTPPTNQSSKSDLDCYLEEPVIPWSEDFNLLKWWRDASPKYPVLSRMARDLLAIPISVVTADDAYYTEERKVLLLAVAGVSGPQRFQSAAAYVKDNAMKLFFEDANLPQTSDVDENFLEKLENCHCKAFLLADEALAGESSVPASCGTTALTALILGGHLIVANAGDYRAVLCRKGVALQISQDHRPSSSLERQRVGTLMAISQSPVPLETVCLVRRALRRHNDLRQCAGELVNEALLLNTSDKLTAIVVCFASTYHESTSQRPRLRCCSLSEEASQLLSRCFPSLTSSRGFAAVAGSEDNDVVVIGGGPGGYVAAIKAAQLGLKTTCIEKRGTLGGTCLNVGCIPSKALLHSSHMYHEAKHSFASHGVKFPSVEVDLPAMMGQKDKAVANLTKGIEGLFKKNKVNYVKGYGKFVSPSEVSVDTIEGVNTVVKGKNIIVATGSDVKSLPGITIDEKRIVSSTGALALTEIPKKLVVIGAGYIGLEMGSVWGRLGSEVTVVEFAPDIVPTMDAEVRKQFQRALEKQKMKFMLKTKVVSVDTSENGVKLTLEPAAGGEQSTLEADVVLVSAGRTPFTAGLGLDKIGVETDKIGRIIVNERFATNVQGVYAIGDVIPGPMLAHKAEEDGVACVEYIAGKEGHVDYDLVPGVVYTHPEVAYVGKTEEQVKAIGVDYRVGKFPFLANSRAKAIDDAEGVVKIIAEKETDKILGVHIMAPNAGELIHEAVLALQYGASSEDIARTCHAHPTMSEALKEAAMATYDKPIHI</sequence>